<dbReference type="Gene3D" id="1.10.8.430">
    <property type="entry name" value="Helical domain of apoptotic protease-activating factors"/>
    <property type="match status" value="1"/>
</dbReference>
<dbReference type="PANTHER" id="PTHR23155:SF1152">
    <property type="entry name" value="AAA+ ATPASE DOMAIN-CONTAINING PROTEIN"/>
    <property type="match status" value="1"/>
</dbReference>
<evidence type="ECO:0008006" key="16">
    <source>
        <dbReference type="Google" id="ProtNLM"/>
    </source>
</evidence>
<evidence type="ECO:0000256" key="4">
    <source>
        <dbReference type="ARBA" id="ARBA00022490"/>
    </source>
</evidence>
<proteinExistence type="inferred from homology"/>
<sequence length="988" mass="112350">MAIAAYASLLSLTHVLDQIRHPSMHRISLNTNHIQTLREKVHFLQEFLELHSQGLSDEIEGLAKQIAEVANEAELILDSHGVYQLPDERKEKIYVDVSEILDEYDEYETFMLYEGLLQPSPEGSMGAYVIDKLNGGSESTNDMGLSLLFSEDTIDDDHLVDQLLGASESTTDVAISSFGQDIDKVIEKVDSIEKELLTMVLDERLVPKQQPRVSVPAGPSALSSGGKNTMVGFDDHLVRIMDELTNHQPNLHIIPITGMGGIGKTTLARNVFENKCVVEHFDVCAWLTISQEYSAEEILRGILRDIGDTDDLKHEELARDSDDLRNEELATDTDDLKHEELAKLREKLHKFLFGKSYLIVMDDMWSTKAWDDLKLSFPDYETGSRIIVTTRLLEMAVSLGSRSPYLINFLDEDKSWDLFCQNAFTQNNCSPELEEPGKEIVKSCRGLPLAIVVIGGFLSKSNMTREYWDFVAENVNLYANSENDEQCLKILALSYQHLPIHLKPCFLYMRVFPEDHDIRVSKLINVWIAEGFVKPLRAKHLEEIAEDYLKDLIARNLIFIRKQGRTGKVKMCGMHDLLRDLCRRESQKEHFFGIPKVQHFDLGRRQIDMCFMCVDGYTQEITHLCPVILGSQSSSFTCNWVCDGCRIMYPEFTRLRFMNTLTEEISDSMRIAKVLASTTLQYLTLTGEFPLSCFISLSSLPLLRNLQTLIIPSLIRVPLPAEIWEMPQLRHIIIKSVVLPDPIDNQIETKDCTILENLHTLSNVRKFRLTKEVLERIPNTKKLKITYRINYSGERFLYNLAHLSKLESLFLSAHKISSSEINAFPISLKKLSLSHCALPWEYMTIIGSLPNLEVLKLSDDAFEGPEWNPVEGEFLRLKLLSINAIRVVSWGAEDVHFPCLEILVLEQILDLEEIPSGVGEIGTLHSIDLICCSDTVVDSAKRIIEEQVSFGNEGLQLYVTDKNGRSRSETSDFEVDNYEDSAEDNQEE</sequence>
<evidence type="ECO:0000256" key="6">
    <source>
        <dbReference type="ARBA" id="ARBA00022667"/>
    </source>
</evidence>
<dbReference type="Proteomes" id="UP000826271">
    <property type="component" value="Unassembled WGS sequence"/>
</dbReference>
<dbReference type="InterPro" id="IPR044974">
    <property type="entry name" value="Disease_R_plants"/>
</dbReference>
<dbReference type="GO" id="GO:0009626">
    <property type="term" value="P:plant-type hypersensitive response"/>
    <property type="evidence" value="ECO:0007669"/>
    <property type="project" value="UniProtKB-KW"/>
</dbReference>
<comment type="similarity">
    <text evidence="3">Belongs to the disease resistance NB-LRR family.</text>
</comment>
<evidence type="ECO:0000256" key="5">
    <source>
        <dbReference type="ARBA" id="ARBA00022614"/>
    </source>
</evidence>
<evidence type="ECO:0000256" key="10">
    <source>
        <dbReference type="ARBA" id="ARBA00022840"/>
    </source>
</evidence>
<keyword evidence="4" id="KW-0963">Cytoplasm</keyword>
<dbReference type="FunFam" id="3.40.50.300:FF:001091">
    <property type="entry name" value="Probable disease resistance protein At1g61300"/>
    <property type="match status" value="1"/>
</dbReference>
<keyword evidence="10" id="KW-0067">ATP-binding</keyword>
<keyword evidence="9" id="KW-0611">Plant defense</keyword>
<dbReference type="Gene3D" id="3.80.10.10">
    <property type="entry name" value="Ribonuclease Inhibitor"/>
    <property type="match status" value="1"/>
</dbReference>
<keyword evidence="5" id="KW-0433">Leucine-rich repeat</keyword>
<evidence type="ECO:0000259" key="13">
    <source>
        <dbReference type="Pfam" id="PF23559"/>
    </source>
</evidence>
<name>A0AAV6XI44_9LAMI</name>
<dbReference type="FunFam" id="1.10.10.10:FF:000322">
    <property type="entry name" value="Probable disease resistance protein At1g63360"/>
    <property type="match status" value="1"/>
</dbReference>
<evidence type="ECO:0000256" key="1">
    <source>
        <dbReference type="ARBA" id="ARBA00002074"/>
    </source>
</evidence>
<dbReference type="Pfam" id="PF23559">
    <property type="entry name" value="WHD_DRP"/>
    <property type="match status" value="1"/>
</dbReference>
<evidence type="ECO:0000259" key="12">
    <source>
        <dbReference type="Pfam" id="PF00931"/>
    </source>
</evidence>
<dbReference type="GO" id="GO:0005524">
    <property type="term" value="F:ATP binding"/>
    <property type="evidence" value="ECO:0007669"/>
    <property type="project" value="UniProtKB-KW"/>
</dbReference>
<keyword evidence="8" id="KW-0547">Nucleotide-binding</keyword>
<evidence type="ECO:0000256" key="3">
    <source>
        <dbReference type="ARBA" id="ARBA00008894"/>
    </source>
</evidence>
<dbReference type="SUPFAM" id="SSF52058">
    <property type="entry name" value="L domain-like"/>
    <property type="match status" value="1"/>
</dbReference>
<evidence type="ECO:0000313" key="15">
    <source>
        <dbReference type="Proteomes" id="UP000826271"/>
    </source>
</evidence>
<organism evidence="14 15">
    <name type="scientific">Buddleja alternifolia</name>
    <dbReference type="NCBI Taxonomy" id="168488"/>
    <lineage>
        <taxon>Eukaryota</taxon>
        <taxon>Viridiplantae</taxon>
        <taxon>Streptophyta</taxon>
        <taxon>Embryophyta</taxon>
        <taxon>Tracheophyta</taxon>
        <taxon>Spermatophyta</taxon>
        <taxon>Magnoliopsida</taxon>
        <taxon>eudicotyledons</taxon>
        <taxon>Gunneridae</taxon>
        <taxon>Pentapetalae</taxon>
        <taxon>asterids</taxon>
        <taxon>lamiids</taxon>
        <taxon>Lamiales</taxon>
        <taxon>Scrophulariaceae</taxon>
        <taxon>Buddlejeae</taxon>
        <taxon>Buddleja</taxon>
    </lineage>
</organism>
<dbReference type="InterPro" id="IPR032675">
    <property type="entry name" value="LRR_dom_sf"/>
</dbReference>
<comment type="subcellular location">
    <subcellularLocation>
        <location evidence="2">Cytoplasm</location>
    </subcellularLocation>
</comment>
<dbReference type="AlphaFoldDB" id="A0AAV6XI44"/>
<dbReference type="InterPro" id="IPR058922">
    <property type="entry name" value="WHD_DRP"/>
</dbReference>
<feature type="domain" description="NB-ARC" evidence="12">
    <location>
        <begin position="234"/>
        <end position="427"/>
    </location>
</feature>
<dbReference type="InterPro" id="IPR036388">
    <property type="entry name" value="WH-like_DNA-bd_sf"/>
</dbReference>
<dbReference type="EMBL" id="WHWC01000007">
    <property type="protein sequence ID" value="KAG8378820.1"/>
    <property type="molecule type" value="Genomic_DNA"/>
</dbReference>
<dbReference type="InterPro" id="IPR042197">
    <property type="entry name" value="Apaf_helical"/>
</dbReference>
<dbReference type="GO" id="GO:0005737">
    <property type="term" value="C:cytoplasm"/>
    <property type="evidence" value="ECO:0007669"/>
    <property type="project" value="UniProtKB-SubCell"/>
</dbReference>
<dbReference type="PRINTS" id="PR00364">
    <property type="entry name" value="DISEASERSIST"/>
</dbReference>
<dbReference type="GO" id="GO:0051607">
    <property type="term" value="P:defense response to virus"/>
    <property type="evidence" value="ECO:0007669"/>
    <property type="project" value="UniProtKB-ARBA"/>
</dbReference>
<feature type="region of interest" description="Disordered" evidence="11">
    <location>
        <begin position="962"/>
        <end position="988"/>
    </location>
</feature>
<evidence type="ECO:0000256" key="9">
    <source>
        <dbReference type="ARBA" id="ARBA00022821"/>
    </source>
</evidence>
<dbReference type="FunFam" id="1.10.8.430:FF:000003">
    <property type="entry name" value="Probable disease resistance protein At5g66910"/>
    <property type="match status" value="1"/>
</dbReference>
<feature type="compositionally biased region" description="Acidic residues" evidence="11">
    <location>
        <begin position="971"/>
        <end position="988"/>
    </location>
</feature>
<dbReference type="InterPro" id="IPR002182">
    <property type="entry name" value="NB-ARC"/>
</dbReference>
<evidence type="ECO:0000256" key="11">
    <source>
        <dbReference type="SAM" id="MobiDB-lite"/>
    </source>
</evidence>
<keyword evidence="6" id="KW-0381">Hypersensitive response</keyword>
<dbReference type="Gene3D" id="1.10.10.10">
    <property type="entry name" value="Winged helix-like DNA-binding domain superfamily/Winged helix DNA-binding domain"/>
    <property type="match status" value="1"/>
</dbReference>
<keyword evidence="15" id="KW-1185">Reference proteome</keyword>
<dbReference type="GO" id="GO:0043531">
    <property type="term" value="F:ADP binding"/>
    <property type="evidence" value="ECO:0007669"/>
    <property type="project" value="InterPro"/>
</dbReference>
<feature type="domain" description="Disease resistance protein winged helix" evidence="13">
    <location>
        <begin position="511"/>
        <end position="582"/>
    </location>
</feature>
<protein>
    <recommendedName>
        <fullName evidence="16">NB-ARC domain-containing protein</fullName>
    </recommendedName>
</protein>
<reference evidence="14" key="1">
    <citation type="submission" date="2019-10" db="EMBL/GenBank/DDBJ databases">
        <authorList>
            <person name="Zhang R."/>
            <person name="Pan Y."/>
            <person name="Wang J."/>
            <person name="Ma R."/>
            <person name="Yu S."/>
        </authorList>
    </citation>
    <scope>NUCLEOTIDE SEQUENCE</scope>
    <source>
        <strain evidence="14">LA-IB0</strain>
        <tissue evidence="14">Leaf</tissue>
    </source>
</reference>
<dbReference type="Gene3D" id="1.20.5.4130">
    <property type="match status" value="1"/>
</dbReference>
<comment type="function">
    <text evidence="1">Confers resistance to late blight (Phytophthora infestans) races carrying the avirulence gene Avr1. Resistance proteins guard the plant against pathogens that contain an appropriate avirulence protein via an indirect interaction with this avirulence protein. That triggers a defense system including the hypersensitive response, which restricts the pathogen growth.</text>
</comment>
<evidence type="ECO:0000256" key="2">
    <source>
        <dbReference type="ARBA" id="ARBA00004496"/>
    </source>
</evidence>
<comment type="caution">
    <text evidence="14">The sequence shown here is derived from an EMBL/GenBank/DDBJ whole genome shotgun (WGS) entry which is preliminary data.</text>
</comment>
<dbReference type="Gene3D" id="3.40.50.300">
    <property type="entry name" value="P-loop containing nucleotide triphosphate hydrolases"/>
    <property type="match status" value="1"/>
</dbReference>
<dbReference type="InterPro" id="IPR027417">
    <property type="entry name" value="P-loop_NTPase"/>
</dbReference>
<dbReference type="Pfam" id="PF00931">
    <property type="entry name" value="NB-ARC"/>
    <property type="match status" value="1"/>
</dbReference>
<dbReference type="PANTHER" id="PTHR23155">
    <property type="entry name" value="DISEASE RESISTANCE PROTEIN RP"/>
    <property type="match status" value="1"/>
</dbReference>
<dbReference type="SUPFAM" id="SSF52540">
    <property type="entry name" value="P-loop containing nucleoside triphosphate hydrolases"/>
    <property type="match status" value="1"/>
</dbReference>
<accession>A0AAV6XI44</accession>
<evidence type="ECO:0000313" key="14">
    <source>
        <dbReference type="EMBL" id="KAG8378820.1"/>
    </source>
</evidence>
<gene>
    <name evidence="14" type="ORF">BUALT_Bualt07G0024600</name>
</gene>
<evidence type="ECO:0000256" key="8">
    <source>
        <dbReference type="ARBA" id="ARBA00022741"/>
    </source>
</evidence>
<evidence type="ECO:0000256" key="7">
    <source>
        <dbReference type="ARBA" id="ARBA00022737"/>
    </source>
</evidence>
<keyword evidence="7" id="KW-0677">Repeat</keyword>